<organism evidence="2 3">
    <name type="scientific">Kitasatospora phosalacinea</name>
    <dbReference type="NCBI Taxonomy" id="2065"/>
    <lineage>
        <taxon>Bacteria</taxon>
        <taxon>Bacillati</taxon>
        <taxon>Actinomycetota</taxon>
        <taxon>Actinomycetes</taxon>
        <taxon>Kitasatosporales</taxon>
        <taxon>Streptomycetaceae</taxon>
        <taxon>Kitasatospora</taxon>
    </lineage>
</organism>
<comment type="caution">
    <text evidence="2">The sequence shown here is derived from an EMBL/GenBank/DDBJ whole genome shotgun (WGS) entry which is preliminary data.</text>
</comment>
<sequence length="94" mass="10243">MTRRELFRRYAAEHFTAPDASADGRARCRGRGERQTSRARLASLARITPRYPVPTGSGPLPGRQRGLEPLSADGPLVRIPAQRSYGGRPASLDG</sequence>
<dbReference type="Proteomes" id="UP001165143">
    <property type="component" value="Unassembled WGS sequence"/>
</dbReference>
<reference evidence="2" key="1">
    <citation type="submission" date="2023-02" db="EMBL/GenBank/DDBJ databases">
        <title>Kitasatospora phosalacinea NBRC 14362.</title>
        <authorList>
            <person name="Ichikawa N."/>
            <person name="Sato H."/>
            <person name="Tonouchi N."/>
        </authorList>
    </citation>
    <scope>NUCLEOTIDE SEQUENCE</scope>
    <source>
        <strain evidence="2">NBRC 14362</strain>
    </source>
</reference>
<gene>
    <name evidence="2" type="ORF">Kpho01_70700</name>
</gene>
<dbReference type="EMBL" id="BSRX01000067">
    <property type="protein sequence ID" value="GLW59060.1"/>
    <property type="molecule type" value="Genomic_DNA"/>
</dbReference>
<evidence type="ECO:0000313" key="2">
    <source>
        <dbReference type="EMBL" id="GLW59060.1"/>
    </source>
</evidence>
<feature type="region of interest" description="Disordered" evidence="1">
    <location>
        <begin position="21"/>
        <end position="94"/>
    </location>
</feature>
<evidence type="ECO:0000256" key="1">
    <source>
        <dbReference type="SAM" id="MobiDB-lite"/>
    </source>
</evidence>
<proteinExistence type="predicted"/>
<feature type="compositionally biased region" description="Basic and acidic residues" evidence="1">
    <location>
        <begin position="22"/>
        <end position="36"/>
    </location>
</feature>
<protein>
    <submittedName>
        <fullName evidence="2">Uncharacterized protein</fullName>
    </submittedName>
</protein>
<dbReference type="AlphaFoldDB" id="A0A9W6PML8"/>
<dbReference type="RefSeq" id="WP_033256361.1">
    <property type="nucleotide sequence ID" value="NZ_BSRX01000067.1"/>
</dbReference>
<dbReference type="OrthoDB" id="3873385at2"/>
<accession>A0A9W6PML8</accession>
<evidence type="ECO:0000313" key="3">
    <source>
        <dbReference type="Proteomes" id="UP001165143"/>
    </source>
</evidence>
<name>A0A9W6PML8_9ACTN</name>